<comment type="subcellular location">
    <subcellularLocation>
        <location evidence="1">Cell membrane</location>
        <topology evidence="1">Multi-pass membrane protein</topology>
    </subcellularLocation>
</comment>
<feature type="transmembrane region" description="Helical" evidence="8">
    <location>
        <begin position="43"/>
        <end position="62"/>
    </location>
</feature>
<dbReference type="GO" id="GO:0005886">
    <property type="term" value="C:plasma membrane"/>
    <property type="evidence" value="ECO:0007669"/>
    <property type="project" value="UniProtKB-SubCell"/>
</dbReference>
<feature type="transmembrane region" description="Helical" evidence="8">
    <location>
        <begin position="272"/>
        <end position="290"/>
    </location>
</feature>
<evidence type="ECO:0000256" key="6">
    <source>
        <dbReference type="ARBA" id="ARBA00022989"/>
    </source>
</evidence>
<dbReference type="PANTHER" id="PTHR22911:SF137">
    <property type="entry name" value="SOLUTE CARRIER FAMILY 35 MEMBER G2-RELATED"/>
    <property type="match status" value="1"/>
</dbReference>
<proteinExistence type="inferred from homology"/>
<name>A0A3P3VZB5_9MICO</name>
<dbReference type="PANTHER" id="PTHR22911">
    <property type="entry name" value="ACYL-MALONYL CONDENSING ENZYME-RELATED"/>
    <property type="match status" value="1"/>
</dbReference>
<feature type="transmembrane region" description="Helical" evidence="8">
    <location>
        <begin position="153"/>
        <end position="169"/>
    </location>
</feature>
<keyword evidence="4" id="KW-1003">Cell membrane</keyword>
<keyword evidence="7 8" id="KW-0472">Membrane</keyword>
<evidence type="ECO:0000259" key="9">
    <source>
        <dbReference type="Pfam" id="PF00892"/>
    </source>
</evidence>
<evidence type="ECO:0000256" key="4">
    <source>
        <dbReference type="ARBA" id="ARBA00022475"/>
    </source>
</evidence>
<dbReference type="NCBIfam" id="TIGR00688">
    <property type="entry name" value="rarD"/>
    <property type="match status" value="1"/>
</dbReference>
<feature type="domain" description="EamA" evidence="9">
    <location>
        <begin position="155"/>
        <end position="286"/>
    </location>
</feature>
<keyword evidence="6 8" id="KW-1133">Transmembrane helix</keyword>
<feature type="transmembrane region" description="Helical" evidence="8">
    <location>
        <begin position="246"/>
        <end position="266"/>
    </location>
</feature>
<evidence type="ECO:0000256" key="7">
    <source>
        <dbReference type="ARBA" id="ARBA00023136"/>
    </source>
</evidence>
<dbReference type="EMBL" id="RQVS01000004">
    <property type="protein sequence ID" value="RRJ87577.1"/>
    <property type="molecule type" value="Genomic_DNA"/>
</dbReference>
<gene>
    <name evidence="10" type="primary">rarD</name>
    <name evidence="10" type="ORF">EG850_04550</name>
</gene>
<feature type="transmembrane region" description="Helical" evidence="8">
    <location>
        <begin position="213"/>
        <end position="234"/>
    </location>
</feature>
<feature type="transmembrane region" description="Helical" evidence="8">
    <location>
        <begin position="130"/>
        <end position="147"/>
    </location>
</feature>
<dbReference type="OrthoDB" id="369870at2"/>
<dbReference type="InterPro" id="IPR004626">
    <property type="entry name" value="RarD"/>
</dbReference>
<protein>
    <submittedName>
        <fullName evidence="10">EamA family transporter RarD</fullName>
    </submittedName>
</protein>
<reference evidence="10 11" key="1">
    <citation type="submission" date="2018-11" db="EMBL/GenBank/DDBJ databases">
        <title>YIM 102482-1 draft genome.</title>
        <authorList>
            <person name="Li G."/>
            <person name="Jiang Y."/>
        </authorList>
    </citation>
    <scope>NUCLEOTIDE SEQUENCE [LARGE SCALE GENOMIC DNA]</scope>
    <source>
        <strain evidence="10 11">YIM 102482-1</strain>
    </source>
</reference>
<evidence type="ECO:0000313" key="11">
    <source>
        <dbReference type="Proteomes" id="UP000274391"/>
    </source>
</evidence>
<feature type="transmembrane region" description="Helical" evidence="8">
    <location>
        <begin position="74"/>
        <end position="94"/>
    </location>
</feature>
<dbReference type="SUPFAM" id="SSF103481">
    <property type="entry name" value="Multidrug resistance efflux transporter EmrE"/>
    <property type="match status" value="2"/>
</dbReference>
<dbReference type="Proteomes" id="UP000274391">
    <property type="component" value="Unassembled WGS sequence"/>
</dbReference>
<evidence type="ECO:0000313" key="10">
    <source>
        <dbReference type="EMBL" id="RRJ87577.1"/>
    </source>
</evidence>
<comment type="similarity">
    <text evidence="2">Belongs to the EamA transporter family.</text>
</comment>
<evidence type="ECO:0000256" key="1">
    <source>
        <dbReference type="ARBA" id="ARBA00004651"/>
    </source>
</evidence>
<keyword evidence="5 8" id="KW-0812">Transmembrane</keyword>
<feature type="transmembrane region" description="Helical" evidence="8">
    <location>
        <begin position="106"/>
        <end position="123"/>
    </location>
</feature>
<dbReference type="RefSeq" id="WP_124970626.1">
    <property type="nucleotide sequence ID" value="NZ_RQVS01000004.1"/>
</dbReference>
<keyword evidence="11" id="KW-1185">Reference proteome</keyword>
<keyword evidence="3" id="KW-0813">Transport</keyword>
<dbReference type="InterPro" id="IPR000620">
    <property type="entry name" value="EamA_dom"/>
</dbReference>
<feature type="domain" description="EamA" evidence="9">
    <location>
        <begin position="11"/>
        <end position="146"/>
    </location>
</feature>
<dbReference type="Pfam" id="PF00892">
    <property type="entry name" value="EamA"/>
    <property type="match status" value="2"/>
</dbReference>
<dbReference type="AlphaFoldDB" id="A0A3P3VZB5"/>
<evidence type="ECO:0000256" key="3">
    <source>
        <dbReference type="ARBA" id="ARBA00022448"/>
    </source>
</evidence>
<feature type="transmembrane region" description="Helical" evidence="8">
    <location>
        <begin position="12"/>
        <end position="31"/>
    </location>
</feature>
<feature type="transmembrane region" description="Helical" evidence="8">
    <location>
        <begin position="181"/>
        <end position="201"/>
    </location>
</feature>
<evidence type="ECO:0000256" key="2">
    <source>
        <dbReference type="ARBA" id="ARBA00007362"/>
    </source>
</evidence>
<dbReference type="InterPro" id="IPR037185">
    <property type="entry name" value="EmrE-like"/>
</dbReference>
<evidence type="ECO:0000256" key="5">
    <source>
        <dbReference type="ARBA" id="ARBA00022692"/>
    </source>
</evidence>
<evidence type="ECO:0000256" key="8">
    <source>
        <dbReference type="SAM" id="Phobius"/>
    </source>
</evidence>
<sequence>MTTTRDPHSVGIAQALLAYLIWGFFPVYFWLVRPSGTLEVIGWRVVLSVVFSVVLIVVMRQWSKFIAVWRQPRLVGVLAVAGFFVMVNWTLYVWAVELGRPIEAALGYYLNPLISILLGMMFLRERLRPLQWVAVGLALAAVLVMILGYGEVPWLALALAVTFGIYGLVKKQVRVDAVVGFTVETITMAPVAVLFFVLAIAGPGLTMGQISGWHTTVLLFAGVITSLPLLLFAASSKKLQLAEIGILQYITPTMHFVVGLLLFREAMPLERWAGFALVWLALILFTIDLVRHSRRRPLEK</sequence>
<comment type="caution">
    <text evidence="10">The sequence shown here is derived from an EMBL/GenBank/DDBJ whole genome shotgun (WGS) entry which is preliminary data.</text>
</comment>
<organism evidence="10 11">
    <name type="scientific">Gulosibacter macacae</name>
    <dbReference type="NCBI Taxonomy" id="2488791"/>
    <lineage>
        <taxon>Bacteria</taxon>
        <taxon>Bacillati</taxon>
        <taxon>Actinomycetota</taxon>
        <taxon>Actinomycetes</taxon>
        <taxon>Micrococcales</taxon>
        <taxon>Microbacteriaceae</taxon>
        <taxon>Gulosibacter</taxon>
    </lineage>
</organism>
<accession>A0A3P3VZB5</accession>